<reference evidence="11 12" key="1">
    <citation type="submission" date="2024-09" db="EMBL/GenBank/DDBJ databases">
        <authorList>
            <person name="Sun Q."/>
            <person name="Mori K."/>
        </authorList>
    </citation>
    <scope>NUCLEOTIDE SEQUENCE [LARGE SCALE GENOMIC DNA]</scope>
    <source>
        <strain evidence="11 12">KCTC 23315</strain>
    </source>
</reference>
<dbReference type="GO" id="GO:0160149">
    <property type="term" value="F:tRNA pseudouridine(65) synthase activity"/>
    <property type="evidence" value="ECO:0007669"/>
    <property type="project" value="UniProtKB-EC"/>
</dbReference>
<dbReference type="InterPro" id="IPR006224">
    <property type="entry name" value="PsdUridine_synth_RluA-like_CS"/>
</dbReference>
<dbReference type="EC" id="5.4.99.26" evidence="5"/>
<name>A0ABV6BHV1_9GAMM</name>
<proteinExistence type="predicted"/>
<organism evidence="11 12">
    <name type="scientific">Rheinheimera tilapiae</name>
    <dbReference type="NCBI Taxonomy" id="875043"/>
    <lineage>
        <taxon>Bacteria</taxon>
        <taxon>Pseudomonadati</taxon>
        <taxon>Pseudomonadota</taxon>
        <taxon>Gammaproteobacteria</taxon>
        <taxon>Chromatiales</taxon>
        <taxon>Chromatiaceae</taxon>
        <taxon>Rheinheimera</taxon>
    </lineage>
</organism>
<dbReference type="PROSITE" id="PS01129">
    <property type="entry name" value="PSI_RLU"/>
    <property type="match status" value="1"/>
</dbReference>
<accession>A0ABV6BHV1</accession>
<evidence type="ECO:0000256" key="6">
    <source>
        <dbReference type="ARBA" id="ARBA00040675"/>
    </source>
</evidence>
<comment type="caution">
    <text evidence="11">The sequence shown here is derived from an EMBL/GenBank/DDBJ whole genome shotgun (WGS) entry which is preliminary data.</text>
</comment>
<evidence type="ECO:0000313" key="11">
    <source>
        <dbReference type="EMBL" id="MFC0050441.1"/>
    </source>
</evidence>
<feature type="domain" description="Pseudouridine synthase RsuA/RluA-like" evidence="10">
    <location>
        <begin position="19"/>
        <end position="176"/>
    </location>
</feature>
<evidence type="ECO:0000313" key="12">
    <source>
        <dbReference type="Proteomes" id="UP001589813"/>
    </source>
</evidence>
<dbReference type="Gene3D" id="3.30.2350.10">
    <property type="entry name" value="Pseudouridine synthase"/>
    <property type="match status" value="1"/>
</dbReference>
<keyword evidence="2 11" id="KW-0413">Isomerase</keyword>
<dbReference type="PANTHER" id="PTHR21600">
    <property type="entry name" value="MITOCHONDRIAL RNA PSEUDOURIDINE SYNTHASE"/>
    <property type="match status" value="1"/>
</dbReference>
<dbReference type="RefSeq" id="WP_377248212.1">
    <property type="nucleotide sequence ID" value="NZ_JBHLXP010000005.1"/>
</dbReference>
<dbReference type="PANTHER" id="PTHR21600:SF56">
    <property type="entry name" value="TRNA PSEUDOURIDINE SYNTHASE C"/>
    <property type="match status" value="1"/>
</dbReference>
<sequence>MQESEVKPPLEILYQDQWLVAVNKPAGMLVHRSFLDKHETEFVMLRLRDQIGQHVFPLHRLDRPTSGVLLFGLSSEIARVMGEQQHLWQKTYLAVVRGHLKEALLLDYALKEQQDAIADKFARQDKAAQSAQTAIWPLQHIELPFAVGRYATARYSLLALQPLTGRKHQLRRHCEHLFHPIIGDTTHGDGKHNQLFRQQFSCARLLLHAARLSFSHPVSGETISVSAPWRDFSALLRQIGFTFTEDDFIHQLPTLNYQVLPQRQD</sequence>
<evidence type="ECO:0000259" key="10">
    <source>
        <dbReference type="Pfam" id="PF00849"/>
    </source>
</evidence>
<dbReference type="InterPro" id="IPR020103">
    <property type="entry name" value="PsdUridine_synth_cat_dom_sf"/>
</dbReference>
<dbReference type="Pfam" id="PF00849">
    <property type="entry name" value="PseudoU_synth_2"/>
    <property type="match status" value="1"/>
</dbReference>
<gene>
    <name evidence="11" type="primary">truC</name>
    <name evidence="11" type="ORF">ACFFJP_19290</name>
</gene>
<evidence type="ECO:0000256" key="1">
    <source>
        <dbReference type="ARBA" id="ARBA00022694"/>
    </source>
</evidence>
<protein>
    <recommendedName>
        <fullName evidence="6">tRNA pseudouridine synthase C</fullName>
        <ecNumber evidence="5">5.4.99.26</ecNumber>
    </recommendedName>
    <alternativeName>
        <fullName evidence="8">tRNA pseudouridine(65) synthase</fullName>
    </alternativeName>
    <alternativeName>
        <fullName evidence="9">tRNA pseudouridylate synthase C</fullName>
    </alternativeName>
    <alternativeName>
        <fullName evidence="7">tRNA-uridine isomerase C</fullName>
    </alternativeName>
</protein>
<evidence type="ECO:0000256" key="7">
    <source>
        <dbReference type="ARBA" id="ARBA00041803"/>
    </source>
</evidence>
<keyword evidence="1" id="KW-0819">tRNA processing</keyword>
<evidence type="ECO:0000256" key="8">
    <source>
        <dbReference type="ARBA" id="ARBA00041975"/>
    </source>
</evidence>
<dbReference type="NCBIfam" id="NF008321">
    <property type="entry name" value="PRK11112.1"/>
    <property type="match status" value="1"/>
</dbReference>
<evidence type="ECO:0000256" key="5">
    <source>
        <dbReference type="ARBA" id="ARBA00038943"/>
    </source>
</evidence>
<evidence type="ECO:0000256" key="3">
    <source>
        <dbReference type="ARBA" id="ARBA00036607"/>
    </source>
</evidence>
<dbReference type="Proteomes" id="UP001589813">
    <property type="component" value="Unassembled WGS sequence"/>
</dbReference>
<dbReference type="InterPro" id="IPR050188">
    <property type="entry name" value="RluA_PseudoU_synthase"/>
</dbReference>
<evidence type="ECO:0000256" key="9">
    <source>
        <dbReference type="ARBA" id="ARBA00043049"/>
    </source>
</evidence>
<evidence type="ECO:0000256" key="2">
    <source>
        <dbReference type="ARBA" id="ARBA00023235"/>
    </source>
</evidence>
<dbReference type="InterPro" id="IPR006145">
    <property type="entry name" value="PsdUridine_synth_RsuA/RluA"/>
</dbReference>
<dbReference type="SUPFAM" id="SSF55120">
    <property type="entry name" value="Pseudouridine synthase"/>
    <property type="match status" value="1"/>
</dbReference>
<comment type="function">
    <text evidence="4">Responsible for synthesis of pseudouridine from uracil-65 in transfer RNAs.</text>
</comment>
<evidence type="ECO:0000256" key="4">
    <source>
        <dbReference type="ARBA" id="ARBA00037670"/>
    </source>
</evidence>
<dbReference type="EMBL" id="JBHLXP010000005">
    <property type="protein sequence ID" value="MFC0050441.1"/>
    <property type="molecule type" value="Genomic_DNA"/>
</dbReference>
<comment type="catalytic activity">
    <reaction evidence="3">
        <text>uridine(65) in tRNA = pseudouridine(65) in tRNA</text>
        <dbReference type="Rhea" id="RHEA:42536"/>
        <dbReference type="Rhea" id="RHEA-COMP:10103"/>
        <dbReference type="Rhea" id="RHEA-COMP:10104"/>
        <dbReference type="ChEBI" id="CHEBI:65314"/>
        <dbReference type="ChEBI" id="CHEBI:65315"/>
        <dbReference type="EC" id="5.4.99.26"/>
    </reaction>
</comment>
<keyword evidence="12" id="KW-1185">Reference proteome</keyword>